<dbReference type="RefSeq" id="WP_137614908.1">
    <property type="nucleotide sequence ID" value="NZ_BJDI01000001.1"/>
</dbReference>
<reference evidence="4" key="1">
    <citation type="journal article" date="2019" name="Int. J. Syst. Evol. Microbiol.">
        <title>The Global Catalogue of Microorganisms (GCM) 10K type strain sequencing project: providing services to taxonomists for standard genome sequencing and annotation.</title>
        <authorList>
            <consortium name="The Broad Institute Genomics Platform"/>
            <consortium name="The Broad Institute Genome Sequencing Center for Infectious Disease"/>
            <person name="Wu L."/>
            <person name="Ma J."/>
        </authorList>
    </citation>
    <scope>NUCLEOTIDE SEQUENCE [LARGE SCALE GENOMIC DNA]</scope>
    <source>
        <strain evidence="4">CCM 8930</strain>
    </source>
</reference>
<dbReference type="InterPro" id="IPR027994">
    <property type="entry name" value="WxL_dom"/>
</dbReference>
<organism evidence="3 4">
    <name type="scientific">Lactiplantibacillus nangangensis</name>
    <dbReference type="NCBI Taxonomy" id="2559917"/>
    <lineage>
        <taxon>Bacteria</taxon>
        <taxon>Bacillati</taxon>
        <taxon>Bacillota</taxon>
        <taxon>Bacilli</taxon>
        <taxon>Lactobacillales</taxon>
        <taxon>Lactobacillaceae</taxon>
        <taxon>Lactiplantibacillus</taxon>
    </lineage>
</organism>
<proteinExistence type="predicted"/>
<accession>A0ABW1SFU3</accession>
<evidence type="ECO:0000313" key="3">
    <source>
        <dbReference type="EMBL" id="MFC6200600.1"/>
    </source>
</evidence>
<dbReference type="Pfam" id="PF13731">
    <property type="entry name" value="WxL"/>
    <property type="match status" value="1"/>
</dbReference>
<protein>
    <submittedName>
        <fullName evidence="3">WxL domain-containing protein</fullName>
    </submittedName>
</protein>
<keyword evidence="1" id="KW-0732">Signal</keyword>
<dbReference type="EMBL" id="JBHSSE010000003">
    <property type="protein sequence ID" value="MFC6200600.1"/>
    <property type="molecule type" value="Genomic_DNA"/>
</dbReference>
<name>A0ABW1SFU3_9LACO</name>
<keyword evidence="4" id="KW-1185">Reference proteome</keyword>
<sequence>MKKTIGTLIASLSLLGALPLAAQAADTSTEKDTTAEIILNQDETAKDITLEKAPIINLGEHDNDIETATYTAETITDLVEVKNPGNISGWHVGVSATPFQTSDSSGTLRGAALTFMQGDVYAVDDNNASKAPTASEVTLNTNSQTILSADENEGIGVFDMAHANNQVSLKVPAGNSAGAYKSTMTWTLNNAPSGS</sequence>
<evidence type="ECO:0000256" key="1">
    <source>
        <dbReference type="SAM" id="SignalP"/>
    </source>
</evidence>
<feature type="chain" id="PRO_5045810796" evidence="1">
    <location>
        <begin position="25"/>
        <end position="195"/>
    </location>
</feature>
<feature type="signal peptide" evidence="1">
    <location>
        <begin position="1"/>
        <end position="24"/>
    </location>
</feature>
<comment type="caution">
    <text evidence="3">The sequence shown here is derived from an EMBL/GenBank/DDBJ whole genome shotgun (WGS) entry which is preliminary data.</text>
</comment>
<evidence type="ECO:0000259" key="2">
    <source>
        <dbReference type="Pfam" id="PF13731"/>
    </source>
</evidence>
<dbReference type="Proteomes" id="UP001596171">
    <property type="component" value="Unassembled WGS sequence"/>
</dbReference>
<gene>
    <name evidence="3" type="ORF">ACFP1L_01660</name>
</gene>
<feature type="domain" description="WxL" evidence="2">
    <location>
        <begin position="36"/>
        <end position="192"/>
    </location>
</feature>
<evidence type="ECO:0000313" key="4">
    <source>
        <dbReference type="Proteomes" id="UP001596171"/>
    </source>
</evidence>